<reference evidence="1" key="1">
    <citation type="submission" date="2009-01" db="EMBL/GenBank/DDBJ databases">
        <title>Complete sequence of chromosome of Francisella philomiragia subsp. philomiragia ATCC 25017.</title>
        <authorList>
            <consortium name="US DOE Joint Genome Institute"/>
            <person name="Copeland A."/>
            <person name="Lucas S."/>
            <person name="Lapidus A."/>
            <person name="Barry K."/>
            <person name="Detter J.C."/>
            <person name="Glavina del Rio T."/>
            <person name="Hammon N."/>
            <person name="Israni S."/>
            <person name="Dalin E."/>
            <person name="Tice H."/>
            <person name="Pitluck S."/>
            <person name="Chain P."/>
            <person name="Malfatti S."/>
            <person name="Shin M."/>
            <person name="Vergez L."/>
            <person name="Schmutz J."/>
            <person name="Larimer F."/>
            <person name="Land M."/>
            <person name="Hauser L."/>
            <person name="Richardson P."/>
        </authorList>
    </citation>
    <scope>NUCLEOTIDE SEQUENCE</scope>
    <source>
        <strain evidence="1">ATCC 25017</strain>
    </source>
</reference>
<evidence type="ECO:0000313" key="1">
    <source>
        <dbReference type="EMBL" id="ABZ87386.1"/>
    </source>
</evidence>
<accession>B0TXC8</accession>
<gene>
    <name evidence="1" type="ordered locus">Fphi_1162</name>
</gene>
<organism evidence="1">
    <name type="scientific">Francisella philomiragia subsp. philomiragia (strain ATCC 25017 / CCUG 19701 / FSC 153 / O#319-036)</name>
    <dbReference type="NCBI Taxonomy" id="484022"/>
    <lineage>
        <taxon>Bacteria</taxon>
        <taxon>Pseudomonadati</taxon>
        <taxon>Pseudomonadota</taxon>
        <taxon>Gammaproteobacteria</taxon>
        <taxon>Thiotrichales</taxon>
        <taxon>Francisellaceae</taxon>
        <taxon>Francisella</taxon>
    </lineage>
</organism>
<dbReference type="InterPro" id="IPR043148">
    <property type="entry name" value="TagF_C"/>
</dbReference>
<dbReference type="KEGG" id="fph:Fphi_1162"/>
<dbReference type="EMBL" id="CP000937">
    <property type="protein sequence ID" value="ABZ87386.1"/>
    <property type="molecule type" value="Genomic_DNA"/>
</dbReference>
<protein>
    <submittedName>
        <fullName evidence="1">Uncharacterized protein</fullName>
    </submittedName>
</protein>
<name>B0TXC8_FRAP2</name>
<dbReference type="Pfam" id="PF05159">
    <property type="entry name" value="Capsule_synth"/>
    <property type="match status" value="1"/>
</dbReference>
<dbReference type="SUPFAM" id="SSF53756">
    <property type="entry name" value="UDP-Glycosyltransferase/glycogen phosphorylase"/>
    <property type="match status" value="1"/>
</dbReference>
<dbReference type="Gene3D" id="3.40.50.12580">
    <property type="match status" value="2"/>
</dbReference>
<dbReference type="GO" id="GO:0015774">
    <property type="term" value="P:polysaccharide transport"/>
    <property type="evidence" value="ECO:0007669"/>
    <property type="project" value="InterPro"/>
</dbReference>
<sequence>MGSYIKRLYKKNKCSENVKGLEDVFDLRGGVVDFSKPVKVVYGVEPKHRDFLKEFFFESHLLFVRGKTSPKRVFAALDLYVDDFDAYVWEAADCPDVFLNFFQKKADRVYKLSKSICFSAELDVLDQNSLFLNDYFYNNRKDSAKVPFEYSTSVRDAIKTIKEYGLFKCDIAVDLLDQELLESKIDREVVIVEGVNDCHDNVAFTLDIKQKNPEALILYVPVTNFCAQTDAVHKQANEMRVISNFAVVLPNTCRLSSKVWDRVSMVYSANSSLGIDAIVRGVKTYSIVPSIYSGFGLTIDLYNNHGNLTKRSFGVESLIYIVFFKKHIYRKGTFFDQFGLVRPSNTRLNELLKKFVLVQVSSQGMTCFENSQAAVLLSQLKETYNLLLENEDIEVLRVLSLIGEGVYDAHSLSLALERDIRSKKEPQKFNLLMGLERKFMYSHSEAENDVFNNVKYFAEFLGGIIRPYIEQVFDDKTPEFISEFIDANLVLFKIRASRPYTLYYSFRRILGDYDNHVYFAKNNKSILVNTFLRISKEYGENSKFYFLVPKKELENFKDLKLPEYRYSRDYIDGIYDDTLKGFSEFKRVIAPLISESPLNVRLKELTNFIPVNMVAPAKPYAYYPAGKEFLESILELGVTPLVVPVSVNVSKRNYVTSIDSLESDGLIDNGVEVYNVVDFLNLVGVKRAVRQIGIRHQNILEYIVHNMSKMLPPEVMDVLYDVLEIIVLYLKDRLVVTLDLDMAMHKALAVCCTPENMEFSRIVMALAKAKSIPSISIQHVMISDSLRYDTPRVDYLGVMETMQKSVYMRLGYDESKITLTGSANLRKRLRWINNHSDVQEIPRTILFAMQHSTKEQMMSIYDIISRVALECRARLIIKPHPIQEGVLLQYISEDIESKGYTHVKLEQSDSDTYKLIKESSMVVGLFSNVLLEAAVFADKNVLIITDDIADSIDMSSQGVVVKVGQDYGEVREVVFSILDGGKLADEISERRHSFIDSNKHLFNVHAGKDFIKKIVLQELLEKVFFSSDQDLTFEKMKEQKFKIFIGSGDYAEKIRYYFADTFVCVRPGVRSIDIINVLSILVGSCTVYLCNDSGLLEKDLIDFLKQKYASSVKQVKNIHIPCISVRNPNVKLLTVTDLDMLDYSRENLDIQESSHETDAKKILISQVEELRNQHKNRGSYAINLINSVLRYADNTNKYRDELNDMTNFGSKDLFLVLGEPGSIVNQFAFEDNFEFLSYVKRNFPTDSQVVFLPNDDGDKQDLELISSMAIVISEDMLNSSYFWSKVSKVFVGGSRVGLEALVRGKQLYCYANSEYSGLGFTIDYETVDFLSSKVSFCQYFYIKYIANSLCGIDKSFESIVENAFKIELDVFLDDVELVSYSNNGLRLVEGNKIRDVLTLSSNKFTYLLMDAYAEQGVSEIAKASLITPSILAGNFQDDQTFMTFRLDKYNQGGIDNCDKIDVQEKAQRVSELIVKDLALHISQLVMLYKADGCLANFTAQAVCASFENDIKSKMAQYYSVRDFMQEQGNLVVCVSDVDDPVVKLMIDYSLSNGINLKLLSKKGAYAKLKVLEESKRESWTLSKDIIDQYSMYATKLSKEVHQSKLNSICQDWIPVIVDSTELQSHQLKSVISTLLEASQVPVLIGCGMDDLCDDDLFGVVIYDVKKQAEYEGFVSANFKNLASYDEEIVTYLESMLDKRYSFVRTGLIREDIERVVIGIREALFVVSDFDYAFKSNKSLYSYAHTKLSRLMSYIAEINDVKQLELTISSKNDDVICLHNMSNGNGLDASVYQSKDVVGSIFKKKDKRVASHIFKYYSYLFAKDLSVATPAEVLTSISSFSLAVVCLQESEIVDKQMLTIFPRADIYVTKENIEGVNSYVNKCFAAYDLDNKFFTAGSDFEKKVFTLTNSILKQKKMALKEIIPPDLHNIFTDDLLDAFLVTEKLYLARHFIRYMAVGEVIDRYGKIVIVVDECTLNVTQILAFIIMEFNCDNVIFMTKISGELINLKSVLDKNNNVTTIETDQGVIDQLKLDLDSYIQYIKIKMQKKSAWIKNIKNLVPIVFLSDPERPSFFLSGAEAIKTIQTIEDCTPLMIDGVGFHTSPESFLNHKNIFYKEGLFGNGVVYNTSATMNVISELKYSKLERTIASRIGDHILLWLNINLPNHLSEIMKTHIKVSRKFIRMVKFVLDMDFILGGNVVATVVTPESIQISRIVTSIANSKKIKSIGIQHMTYSDTLRYDKPIVQKLSVIDTMQRDIFLNKGYHKSKIVLGGTANLRARKRMMDSIKIEGSKYGKYSVMFPMQHSCVDEMKSIYTAIKEVVLELDIVLVVKPHPSSAMEKEIIELVEKDSKVFENIVLESPTADTYEMIKNTDLLVGYYSQVLYEAAVYADRDVIIVSDNDIMKSIDYSQYGLAYKISSDVSSIRSVIEDFVGGRGVAAELKVSRGIFMKKNSHLLDDRYPSLYLKKLIKTKRK</sequence>
<dbReference type="GO" id="GO:0000271">
    <property type="term" value="P:polysaccharide biosynthetic process"/>
    <property type="evidence" value="ECO:0007669"/>
    <property type="project" value="InterPro"/>
</dbReference>
<dbReference type="InterPro" id="IPR007833">
    <property type="entry name" value="Capsule_polysaccharide_synth"/>
</dbReference>
<proteinExistence type="predicted"/>
<dbReference type="HOGENOM" id="CLU_228733_0_0_6"/>